<reference evidence="2" key="1">
    <citation type="submission" date="2017-04" db="EMBL/GenBank/DDBJ databases">
        <authorList>
            <person name="Varghese N."/>
            <person name="Submissions S."/>
        </authorList>
    </citation>
    <scope>NUCLEOTIDE SEQUENCE [LARGE SCALE GENOMIC DNA]</scope>
    <source>
        <strain evidence="2">DSM 9293</strain>
    </source>
</reference>
<dbReference type="EMBL" id="FWWY01000001">
    <property type="protein sequence ID" value="SMC05972.1"/>
    <property type="molecule type" value="Genomic_DNA"/>
</dbReference>
<keyword evidence="2" id="KW-1185">Reference proteome</keyword>
<sequence>MNFIRPVIKIEDMMFMTGVFLKLCSALSGPIKKIKISRNGREMQWLLKVTMGYHVVGLIT</sequence>
<dbReference type="AlphaFoldDB" id="A0A1W1WIE8"/>
<accession>A0A1W1WIE8</accession>
<name>A0A1W1WIE8_SULTA</name>
<dbReference type="Proteomes" id="UP000192660">
    <property type="component" value="Unassembled WGS sequence"/>
</dbReference>
<evidence type="ECO:0000313" key="2">
    <source>
        <dbReference type="Proteomes" id="UP000192660"/>
    </source>
</evidence>
<proteinExistence type="predicted"/>
<evidence type="ECO:0000313" key="1">
    <source>
        <dbReference type="EMBL" id="SMC05972.1"/>
    </source>
</evidence>
<gene>
    <name evidence="1" type="ORF">SAMN00768000_2566</name>
</gene>
<protein>
    <submittedName>
        <fullName evidence="1">Uncharacterized protein</fullName>
    </submittedName>
</protein>
<organism evidence="1 2">
    <name type="scientific">Sulfobacillus thermosulfidooxidans (strain DSM 9293 / VKM B-1269 / AT-1)</name>
    <dbReference type="NCBI Taxonomy" id="929705"/>
    <lineage>
        <taxon>Bacteria</taxon>
        <taxon>Bacillati</taxon>
        <taxon>Bacillota</taxon>
        <taxon>Clostridia</taxon>
        <taxon>Eubacteriales</taxon>
        <taxon>Clostridiales Family XVII. Incertae Sedis</taxon>
        <taxon>Sulfobacillus</taxon>
    </lineage>
</organism>